<evidence type="ECO:0000313" key="3">
    <source>
        <dbReference type="Proteomes" id="UP001201812"/>
    </source>
</evidence>
<comment type="caution">
    <text evidence="2">The sequence shown here is derived from an EMBL/GenBank/DDBJ whole genome shotgun (WGS) entry which is preliminary data.</text>
</comment>
<evidence type="ECO:0000313" key="2">
    <source>
        <dbReference type="EMBL" id="KAI1718331.1"/>
    </source>
</evidence>
<gene>
    <name evidence="2" type="ORF">DdX_06753</name>
</gene>
<evidence type="ECO:0000256" key="1">
    <source>
        <dbReference type="SAM" id="Phobius"/>
    </source>
</evidence>
<sequence length="354" mass="41105">MSTITPLNAWEIPPPKNNFSRFPTLWNYDNHYDRYCTNGMTVLWKQNVLVGSIYCLTYLFYMSIYVPVLIVIRRSTLYQHTSYKLMFGIGIVDNINGFVFTFMAGVMSITGINYCDNNVFLTTMGHLCHSCWGTYSMFVVVLALNRCIEMFSKNVSESLFGGKRLYFWGIPIFIWFWIFTSNWDVPPIYSSYFNTWIFTIDLRPGAPPVNDWVCFLSSWFVISSLIVLYTLLFYAMHRHSRKCVEKEKFNTIQKKVFIQTFWICFTVFIVDLFFGLNSWIRLPEYLASLNTWVLHICTGSPGIVYLMVNKTIRGGVISLIFGKKKSKVESRPNATSNSTGKVQVNAQDQIDSYI</sequence>
<keyword evidence="1" id="KW-1133">Transmembrane helix</keyword>
<dbReference type="EMBL" id="JAKKPZ010000008">
    <property type="protein sequence ID" value="KAI1718331.1"/>
    <property type="molecule type" value="Genomic_DNA"/>
</dbReference>
<feature type="transmembrane region" description="Helical" evidence="1">
    <location>
        <begin position="124"/>
        <end position="144"/>
    </location>
</feature>
<feature type="transmembrane region" description="Helical" evidence="1">
    <location>
        <begin position="292"/>
        <end position="308"/>
    </location>
</feature>
<feature type="transmembrane region" description="Helical" evidence="1">
    <location>
        <begin position="256"/>
        <end position="280"/>
    </location>
</feature>
<proteinExistence type="predicted"/>
<keyword evidence="1" id="KW-0472">Membrane</keyword>
<organism evidence="2 3">
    <name type="scientific">Ditylenchus destructor</name>
    <dbReference type="NCBI Taxonomy" id="166010"/>
    <lineage>
        <taxon>Eukaryota</taxon>
        <taxon>Metazoa</taxon>
        <taxon>Ecdysozoa</taxon>
        <taxon>Nematoda</taxon>
        <taxon>Chromadorea</taxon>
        <taxon>Rhabditida</taxon>
        <taxon>Tylenchina</taxon>
        <taxon>Tylenchomorpha</taxon>
        <taxon>Sphaerularioidea</taxon>
        <taxon>Anguinidae</taxon>
        <taxon>Anguininae</taxon>
        <taxon>Ditylenchus</taxon>
    </lineage>
</organism>
<keyword evidence="1" id="KW-0812">Transmembrane</keyword>
<feature type="transmembrane region" description="Helical" evidence="1">
    <location>
        <begin position="48"/>
        <end position="73"/>
    </location>
</feature>
<feature type="transmembrane region" description="Helical" evidence="1">
    <location>
        <begin position="216"/>
        <end position="235"/>
    </location>
</feature>
<feature type="transmembrane region" description="Helical" evidence="1">
    <location>
        <begin position="165"/>
        <end position="183"/>
    </location>
</feature>
<dbReference type="Pfam" id="PF10321">
    <property type="entry name" value="7TM_GPCR_Srt"/>
    <property type="match status" value="1"/>
</dbReference>
<accession>A0AAD4N642</accession>
<dbReference type="SUPFAM" id="SSF81321">
    <property type="entry name" value="Family A G protein-coupled receptor-like"/>
    <property type="match status" value="1"/>
</dbReference>
<dbReference type="AlphaFoldDB" id="A0AAD4N642"/>
<dbReference type="Proteomes" id="UP001201812">
    <property type="component" value="Unassembled WGS sequence"/>
</dbReference>
<keyword evidence="3" id="KW-1185">Reference proteome</keyword>
<name>A0AAD4N642_9BILA</name>
<dbReference type="PANTHER" id="PTHR23021">
    <property type="entry name" value="SERPENTINE RECEPTOR, CLASS T"/>
    <property type="match status" value="1"/>
</dbReference>
<reference evidence="2" key="1">
    <citation type="submission" date="2022-01" db="EMBL/GenBank/DDBJ databases">
        <title>Genome Sequence Resource for Two Populations of Ditylenchus destructor, the Migratory Endoparasitic Phytonematode.</title>
        <authorList>
            <person name="Zhang H."/>
            <person name="Lin R."/>
            <person name="Xie B."/>
        </authorList>
    </citation>
    <scope>NUCLEOTIDE SEQUENCE</scope>
    <source>
        <strain evidence="2">BazhouSP</strain>
    </source>
</reference>
<dbReference type="Gene3D" id="1.20.1070.10">
    <property type="entry name" value="Rhodopsin 7-helix transmembrane proteins"/>
    <property type="match status" value="1"/>
</dbReference>
<dbReference type="InterPro" id="IPR019425">
    <property type="entry name" value="7TM_GPCR_serpentine_rcpt_Srt"/>
</dbReference>
<feature type="transmembrane region" description="Helical" evidence="1">
    <location>
        <begin position="85"/>
        <end position="112"/>
    </location>
</feature>
<protein>
    <submittedName>
        <fullName evidence="2">Serpentine type 7TM GPCR chemoreceptor srt domain-containing protein</fullName>
    </submittedName>
</protein>